<dbReference type="AlphaFoldDB" id="A0A7W3X236"/>
<dbReference type="PANTHER" id="PTHR10584">
    <property type="entry name" value="SUGAR KINASE"/>
    <property type="match status" value="1"/>
</dbReference>
<organism evidence="4 5">
    <name type="scientific">Streptomyces alkaliterrae</name>
    <dbReference type="NCBI Taxonomy" id="2213162"/>
    <lineage>
        <taxon>Bacteria</taxon>
        <taxon>Bacillati</taxon>
        <taxon>Actinomycetota</taxon>
        <taxon>Actinomycetes</taxon>
        <taxon>Kitasatosporales</taxon>
        <taxon>Streptomycetaceae</taxon>
        <taxon>Streptomyces</taxon>
    </lineage>
</organism>
<dbReference type="InterPro" id="IPR029056">
    <property type="entry name" value="Ribokinase-like"/>
</dbReference>
<dbReference type="Gene3D" id="3.40.1190.20">
    <property type="match status" value="1"/>
</dbReference>
<name>A0A7W3X236_9ACTN</name>
<reference evidence="5" key="1">
    <citation type="submission" date="2020-05" db="EMBL/GenBank/DDBJ databases">
        <title>Classification of alakaliphilic streptomycetes isolated from an alkaline soil next to Lonar Crater, India and a proposal for the recognition of Streptomyces alkaliterrae sp. nov.</title>
        <authorList>
            <person name="Golinska P."/>
        </authorList>
    </citation>
    <scope>NUCLEOTIDE SEQUENCE [LARGE SCALE GENOMIC DNA]</scope>
    <source>
        <strain evidence="5">OF8</strain>
    </source>
</reference>
<dbReference type="GO" id="GO:0016301">
    <property type="term" value="F:kinase activity"/>
    <property type="evidence" value="ECO:0007669"/>
    <property type="project" value="UniProtKB-KW"/>
</dbReference>
<dbReference type="PRINTS" id="PR00990">
    <property type="entry name" value="RIBOKINASE"/>
</dbReference>
<evidence type="ECO:0000256" key="1">
    <source>
        <dbReference type="ARBA" id="ARBA00022679"/>
    </source>
</evidence>
<keyword evidence="1" id="KW-0808">Transferase</keyword>
<evidence type="ECO:0000259" key="3">
    <source>
        <dbReference type="Pfam" id="PF00294"/>
    </source>
</evidence>
<evidence type="ECO:0000313" key="4">
    <source>
        <dbReference type="EMBL" id="MBB1262520.1"/>
    </source>
</evidence>
<dbReference type="GO" id="GO:0006796">
    <property type="term" value="P:phosphate-containing compound metabolic process"/>
    <property type="evidence" value="ECO:0007669"/>
    <property type="project" value="UniProtKB-ARBA"/>
</dbReference>
<feature type="domain" description="Carbohydrate kinase PfkB" evidence="3">
    <location>
        <begin position="4"/>
        <end position="135"/>
    </location>
</feature>
<dbReference type="Pfam" id="PF00294">
    <property type="entry name" value="PfkB"/>
    <property type="match status" value="1"/>
</dbReference>
<proteinExistence type="predicted"/>
<dbReference type="Proteomes" id="UP000517765">
    <property type="component" value="Unassembled WGS sequence"/>
</dbReference>
<feature type="non-terminal residue" evidence="4">
    <location>
        <position position="141"/>
    </location>
</feature>
<dbReference type="PANTHER" id="PTHR10584:SF166">
    <property type="entry name" value="RIBOKINASE"/>
    <property type="match status" value="1"/>
</dbReference>
<dbReference type="SUPFAM" id="SSF53613">
    <property type="entry name" value="Ribokinase-like"/>
    <property type="match status" value="1"/>
</dbReference>
<keyword evidence="2 4" id="KW-0418">Kinase</keyword>
<evidence type="ECO:0000313" key="5">
    <source>
        <dbReference type="Proteomes" id="UP000517765"/>
    </source>
</evidence>
<protein>
    <submittedName>
        <fullName evidence="4">Ribokinase</fullName>
    </submittedName>
</protein>
<dbReference type="InterPro" id="IPR002139">
    <property type="entry name" value="Ribo/fructo_kinase"/>
</dbReference>
<sequence>MSSSVVVVGSFNVDHVWRCESLPAPGATIAGRYSTGPGGKGFNQAVAACRAGADTHFVCALGDDAGGATARELAAQDGFALIAEASSEPTGTAGIYVDARGRNTIVIGPGANAALGTDFLQQQQALLTRAKVVLVQLESPV</sequence>
<dbReference type="InterPro" id="IPR011611">
    <property type="entry name" value="PfkB_dom"/>
</dbReference>
<dbReference type="GO" id="GO:0005829">
    <property type="term" value="C:cytosol"/>
    <property type="evidence" value="ECO:0007669"/>
    <property type="project" value="TreeGrafter"/>
</dbReference>
<dbReference type="EMBL" id="JABJXA010000426">
    <property type="protein sequence ID" value="MBB1262520.1"/>
    <property type="molecule type" value="Genomic_DNA"/>
</dbReference>
<gene>
    <name evidence="4" type="ORF">H3147_27545</name>
</gene>
<accession>A0A7W3X236</accession>
<evidence type="ECO:0000256" key="2">
    <source>
        <dbReference type="ARBA" id="ARBA00022777"/>
    </source>
</evidence>
<comment type="caution">
    <text evidence="4">The sequence shown here is derived from an EMBL/GenBank/DDBJ whole genome shotgun (WGS) entry which is preliminary data.</text>
</comment>